<feature type="transmembrane region" description="Helical" evidence="2">
    <location>
        <begin position="43"/>
        <end position="67"/>
    </location>
</feature>
<evidence type="ECO:0000256" key="2">
    <source>
        <dbReference type="SAM" id="Phobius"/>
    </source>
</evidence>
<feature type="region of interest" description="Disordered" evidence="1">
    <location>
        <begin position="77"/>
        <end position="101"/>
    </location>
</feature>
<sequence>MPAHWGPGLHYSAVLVPVACAALVDAVRRGARLPGIRGRGMLWVPLGAVLVLLPFQPTAVVAAPGFWKSDPREAAAREAVRRGTGRGEGGIKQLARPAPDETAPWYGSRRRALLERRPAVDWLVVDRTDGFPAEAAEGALGEAAGNPAWKVMWEEAGIVLLTRIR</sequence>
<organism evidence="3 4">
    <name type="scientific">Streptomyces hydrogenans</name>
    <dbReference type="NCBI Taxonomy" id="1873719"/>
    <lineage>
        <taxon>Bacteria</taxon>
        <taxon>Bacillati</taxon>
        <taxon>Actinomycetota</taxon>
        <taxon>Actinomycetes</taxon>
        <taxon>Kitasatosporales</taxon>
        <taxon>Streptomycetaceae</taxon>
        <taxon>Streptomyces</taxon>
    </lineage>
</organism>
<protein>
    <recommendedName>
        <fullName evidence="5">DUF2079 domain-containing protein</fullName>
    </recommendedName>
</protein>
<name>A0ABQ3PPI4_9ACTN</name>
<dbReference type="EMBL" id="BNDW01000107">
    <property type="protein sequence ID" value="GHI26936.1"/>
    <property type="molecule type" value="Genomic_DNA"/>
</dbReference>
<keyword evidence="2" id="KW-0812">Transmembrane</keyword>
<proteinExistence type="predicted"/>
<gene>
    <name evidence="3" type="ORF">Shyd_83070</name>
</gene>
<evidence type="ECO:0000313" key="4">
    <source>
        <dbReference type="Proteomes" id="UP001052739"/>
    </source>
</evidence>
<keyword evidence="2" id="KW-1133">Transmembrane helix</keyword>
<evidence type="ECO:0000313" key="3">
    <source>
        <dbReference type="EMBL" id="GHI26936.1"/>
    </source>
</evidence>
<comment type="caution">
    <text evidence="3">The sequence shown here is derived from an EMBL/GenBank/DDBJ whole genome shotgun (WGS) entry which is preliminary data.</text>
</comment>
<dbReference type="Proteomes" id="UP001052739">
    <property type="component" value="Unassembled WGS sequence"/>
</dbReference>
<keyword evidence="2" id="KW-0472">Membrane</keyword>
<accession>A0ABQ3PPI4</accession>
<feature type="transmembrane region" description="Helical" evidence="2">
    <location>
        <begin position="12"/>
        <end position="31"/>
    </location>
</feature>
<reference evidence="3" key="1">
    <citation type="submission" date="2024-05" db="EMBL/GenBank/DDBJ databases">
        <title>Whole genome shotgun sequence of Streptomyces hydrogenans NBRC 13475.</title>
        <authorList>
            <person name="Komaki H."/>
            <person name="Tamura T."/>
        </authorList>
    </citation>
    <scope>NUCLEOTIDE SEQUENCE</scope>
    <source>
        <strain evidence="3">NBRC 13475</strain>
    </source>
</reference>
<keyword evidence="4" id="KW-1185">Reference proteome</keyword>
<evidence type="ECO:0000256" key="1">
    <source>
        <dbReference type="SAM" id="MobiDB-lite"/>
    </source>
</evidence>
<evidence type="ECO:0008006" key="5">
    <source>
        <dbReference type="Google" id="ProtNLM"/>
    </source>
</evidence>